<accession>A0A4S4KA86</accession>
<dbReference type="GO" id="GO:0016491">
    <property type="term" value="F:oxidoreductase activity"/>
    <property type="evidence" value="ECO:0007669"/>
    <property type="project" value="InterPro"/>
</dbReference>
<feature type="domain" description="NADH:flavin oxidoreductase/NADH oxidase N-terminal" evidence="1">
    <location>
        <begin position="7"/>
        <end position="342"/>
    </location>
</feature>
<organism evidence="2 3">
    <name type="scientific">Hermanssonia centrifuga</name>
    <dbReference type="NCBI Taxonomy" id="98765"/>
    <lineage>
        <taxon>Eukaryota</taxon>
        <taxon>Fungi</taxon>
        <taxon>Dikarya</taxon>
        <taxon>Basidiomycota</taxon>
        <taxon>Agaricomycotina</taxon>
        <taxon>Agaricomycetes</taxon>
        <taxon>Polyporales</taxon>
        <taxon>Meruliaceae</taxon>
        <taxon>Hermanssonia</taxon>
    </lineage>
</organism>
<name>A0A4S4KA86_9APHY</name>
<dbReference type="Pfam" id="PF00724">
    <property type="entry name" value="Oxidored_FMN"/>
    <property type="match status" value="1"/>
</dbReference>
<dbReference type="Proteomes" id="UP000309038">
    <property type="component" value="Unassembled WGS sequence"/>
</dbReference>
<dbReference type="CDD" id="cd02933">
    <property type="entry name" value="OYE_like_FMN"/>
    <property type="match status" value="1"/>
</dbReference>
<dbReference type="AlphaFoldDB" id="A0A4S4KA86"/>
<dbReference type="GO" id="GO:0010181">
    <property type="term" value="F:FMN binding"/>
    <property type="evidence" value="ECO:0007669"/>
    <property type="project" value="InterPro"/>
</dbReference>
<dbReference type="InterPro" id="IPR045247">
    <property type="entry name" value="Oye-like"/>
</dbReference>
<sequence length="376" mass="42065">MSATTSKLFTPIKVGTSLLGHRAVLAPLTRYRANSAHVHGDLAVEHYEQRGSTPGTLLITEATFIAQRASGYAHVPGIWTDDQVAAWKRVTDAVHKKGSYIYIQLWAIGRAADPKVLKEEDPDLPYVSASDVQLTGKPFPPRPLTVAEIKEYVQLFATAASNAVHRAGFDGIELHNANGYLPDQFLQNVTNKRTDEYGGSIENRSRFTLEILEAISKEIGQERTAIRLSPWGRFQEMRMDEANLRSTFSYLVSEITKRFPNFAYLHVVEPRVEGSEDRTVQHGEEIDFLRDIWGSRPFISAGGYTREAAISTADNKGDLIAFGRAFIANPDLPFRLEKDIPLTIGDRSSYYTWESPVGYNDYPFSKEFESGKQASL</sequence>
<dbReference type="InterPro" id="IPR001155">
    <property type="entry name" value="OxRdtase_FMN_N"/>
</dbReference>
<dbReference type="Gene3D" id="3.20.20.70">
    <property type="entry name" value="Aldolase class I"/>
    <property type="match status" value="1"/>
</dbReference>
<dbReference type="PANTHER" id="PTHR22893">
    <property type="entry name" value="NADH OXIDOREDUCTASE-RELATED"/>
    <property type="match status" value="1"/>
</dbReference>
<reference evidence="2 3" key="1">
    <citation type="submission" date="2019-02" db="EMBL/GenBank/DDBJ databases">
        <title>Genome sequencing of the rare red list fungi Phlebia centrifuga.</title>
        <authorList>
            <person name="Buettner E."/>
            <person name="Kellner H."/>
        </authorList>
    </citation>
    <scope>NUCLEOTIDE SEQUENCE [LARGE SCALE GENOMIC DNA]</scope>
    <source>
        <strain evidence="2 3">DSM 108282</strain>
    </source>
</reference>
<proteinExistence type="predicted"/>
<evidence type="ECO:0000313" key="2">
    <source>
        <dbReference type="EMBL" id="THG94167.1"/>
    </source>
</evidence>
<evidence type="ECO:0000259" key="1">
    <source>
        <dbReference type="Pfam" id="PF00724"/>
    </source>
</evidence>
<dbReference type="InterPro" id="IPR013785">
    <property type="entry name" value="Aldolase_TIM"/>
</dbReference>
<dbReference type="FunFam" id="3.20.20.70:FF:000138">
    <property type="entry name" value="NADPH dehydrogenase 1"/>
    <property type="match status" value="1"/>
</dbReference>
<dbReference type="PANTHER" id="PTHR22893:SF91">
    <property type="entry name" value="NADPH DEHYDROGENASE 2-RELATED"/>
    <property type="match status" value="1"/>
</dbReference>
<keyword evidence="3" id="KW-1185">Reference proteome</keyword>
<protein>
    <recommendedName>
        <fullName evidence="1">NADH:flavin oxidoreductase/NADH oxidase N-terminal domain-containing protein</fullName>
    </recommendedName>
</protein>
<dbReference type="EMBL" id="SGPJ01000489">
    <property type="protein sequence ID" value="THG94167.1"/>
    <property type="molecule type" value="Genomic_DNA"/>
</dbReference>
<comment type="caution">
    <text evidence="2">The sequence shown here is derived from an EMBL/GenBank/DDBJ whole genome shotgun (WGS) entry which is preliminary data.</text>
</comment>
<dbReference type="SUPFAM" id="SSF51395">
    <property type="entry name" value="FMN-linked oxidoreductases"/>
    <property type="match status" value="1"/>
</dbReference>
<evidence type="ECO:0000313" key="3">
    <source>
        <dbReference type="Proteomes" id="UP000309038"/>
    </source>
</evidence>
<gene>
    <name evidence="2" type="ORF">EW026_g7249</name>
</gene>